<keyword evidence="4" id="KW-0689">Ribosomal protein</keyword>
<sequence length="490" mass="54358">MSLAICIDCLSRFRISTNTLTRSVKTASLLPQAASFHTSLIQNANVVKAKSSASKQHTLKFRGSQSARLKKKVRERPKVPPVGERKAQRRRIVLSNTNALEVADLETWSKEKMTDSQLVGQVVALDGELLDQLRDAKAFKRTQNWSLFRKPATLIRNETIAIGKEIEALTSSQDNKMVKHLVAGETHSGKSILMLQTMCMAYMNDWLVLSVPEAQDLMNNTSSYGPLRQKEGAPTPEEQLFIQPHLAQAFLERALYSNEAVLSGLKINHELPKNIQLKQGSTLRDLLKVGVDDHIQAWRVWQAFWREITEPGSNPRPRVLLAADSVDHWMGPSKYFDADHKVIHSQQFVLIRNFTNLIFGKQNASFANGGMVIFCSTGSNSPACPTFKLLINQMRAKARGVSATSPKFPLPVPFSKPDQRVLDLIPGSDNVGLVDLNGLSVPESKGYLEYFAKSGLLQARLDDAKIAELRSFSAGGIVGELAKFGSRIRA</sequence>
<dbReference type="Proteomes" id="UP000053328">
    <property type="component" value="Unassembled WGS sequence"/>
</dbReference>
<reference evidence="8 9" key="1">
    <citation type="submission" date="2015-01" db="EMBL/GenBank/DDBJ databases">
        <title>The Genome Sequence of Exophiala spinifera CBS89968.</title>
        <authorList>
            <consortium name="The Broad Institute Genomics Platform"/>
            <person name="Cuomo C."/>
            <person name="de Hoog S."/>
            <person name="Gorbushina A."/>
            <person name="Stielow B."/>
            <person name="Teixiera M."/>
            <person name="Abouelleil A."/>
            <person name="Chapman S.B."/>
            <person name="Priest M."/>
            <person name="Young S.K."/>
            <person name="Wortman J."/>
            <person name="Nusbaum C."/>
            <person name="Birren B."/>
        </authorList>
    </citation>
    <scope>NUCLEOTIDE SEQUENCE [LARGE SCALE GENOMIC DNA]</scope>
    <source>
        <strain evidence="8 9">CBS 89968</strain>
    </source>
</reference>
<evidence type="ECO:0000313" key="8">
    <source>
        <dbReference type="EMBL" id="KIW17732.1"/>
    </source>
</evidence>
<evidence type="ECO:0000256" key="7">
    <source>
        <dbReference type="ARBA" id="ARBA00035140"/>
    </source>
</evidence>
<protein>
    <recommendedName>
        <fullName evidence="7">Small ribosomal subunit protein mS29</fullName>
    </recommendedName>
</protein>
<dbReference type="VEuPathDB" id="FungiDB:PV08_04927"/>
<name>A0A0D1ZYJ5_9EURO</name>
<keyword evidence="9" id="KW-1185">Reference proteome</keyword>
<evidence type="ECO:0000256" key="2">
    <source>
        <dbReference type="ARBA" id="ARBA00009863"/>
    </source>
</evidence>
<dbReference type="RefSeq" id="XP_016237948.1">
    <property type="nucleotide sequence ID" value="XM_016379271.1"/>
</dbReference>
<dbReference type="GO" id="GO:0003735">
    <property type="term" value="F:structural constituent of ribosome"/>
    <property type="evidence" value="ECO:0007669"/>
    <property type="project" value="TreeGrafter"/>
</dbReference>
<accession>A0A0D1ZYJ5</accession>
<dbReference type="STRING" id="91928.A0A0D1ZYJ5"/>
<dbReference type="PANTHER" id="PTHR12810">
    <property type="entry name" value="MITOCHONDRIAL 28S RIBOSOMAL PROTEIN S29"/>
    <property type="match status" value="1"/>
</dbReference>
<comment type="subcellular location">
    <subcellularLocation>
        <location evidence="1">Mitochondrion</location>
    </subcellularLocation>
</comment>
<dbReference type="GeneID" id="27332010"/>
<dbReference type="HOGENOM" id="CLU_046315_1_0_1"/>
<proteinExistence type="inferred from homology"/>
<keyword evidence="5" id="KW-0496">Mitochondrion</keyword>
<keyword evidence="3" id="KW-0809">Transit peptide</keyword>
<dbReference type="InterPro" id="IPR019368">
    <property type="entry name" value="Ribosomal_mS29"/>
</dbReference>
<dbReference type="GO" id="GO:0005763">
    <property type="term" value="C:mitochondrial small ribosomal subunit"/>
    <property type="evidence" value="ECO:0007669"/>
    <property type="project" value="TreeGrafter"/>
</dbReference>
<evidence type="ECO:0000313" key="9">
    <source>
        <dbReference type="Proteomes" id="UP000053328"/>
    </source>
</evidence>
<organism evidence="8 9">
    <name type="scientific">Exophiala spinifera</name>
    <dbReference type="NCBI Taxonomy" id="91928"/>
    <lineage>
        <taxon>Eukaryota</taxon>
        <taxon>Fungi</taxon>
        <taxon>Dikarya</taxon>
        <taxon>Ascomycota</taxon>
        <taxon>Pezizomycotina</taxon>
        <taxon>Eurotiomycetes</taxon>
        <taxon>Chaetothyriomycetidae</taxon>
        <taxon>Chaetothyriales</taxon>
        <taxon>Herpotrichiellaceae</taxon>
        <taxon>Exophiala</taxon>
    </lineage>
</organism>
<evidence type="ECO:0000256" key="4">
    <source>
        <dbReference type="ARBA" id="ARBA00022980"/>
    </source>
</evidence>
<evidence type="ECO:0000256" key="5">
    <source>
        <dbReference type="ARBA" id="ARBA00023128"/>
    </source>
</evidence>
<evidence type="ECO:0000256" key="3">
    <source>
        <dbReference type="ARBA" id="ARBA00022946"/>
    </source>
</evidence>
<evidence type="ECO:0000256" key="1">
    <source>
        <dbReference type="ARBA" id="ARBA00004173"/>
    </source>
</evidence>
<dbReference type="AlphaFoldDB" id="A0A0D1ZYJ5"/>
<gene>
    <name evidence="8" type="ORF">PV08_04927</name>
</gene>
<dbReference type="Pfam" id="PF10236">
    <property type="entry name" value="DAP3"/>
    <property type="match status" value="1"/>
</dbReference>
<comment type="similarity">
    <text evidence="2">Belongs to the mitochondrion-specific ribosomal protein mS29 family.</text>
</comment>
<evidence type="ECO:0000256" key="6">
    <source>
        <dbReference type="ARBA" id="ARBA00023274"/>
    </source>
</evidence>
<dbReference type="EMBL" id="KN847494">
    <property type="protein sequence ID" value="KIW17732.1"/>
    <property type="molecule type" value="Genomic_DNA"/>
</dbReference>
<dbReference type="OrthoDB" id="274828at2759"/>
<keyword evidence="6" id="KW-0687">Ribonucleoprotein</keyword>
<dbReference type="PANTHER" id="PTHR12810:SF0">
    <property type="entry name" value="SMALL RIBOSOMAL SUBUNIT PROTEIN MS29"/>
    <property type="match status" value="1"/>
</dbReference>